<dbReference type="Proteomes" id="UP000599109">
    <property type="component" value="Unassembled WGS sequence"/>
</dbReference>
<dbReference type="PANTHER" id="PTHR30055:SF234">
    <property type="entry name" value="HTH-TYPE TRANSCRIPTIONAL REGULATOR BETI"/>
    <property type="match status" value="1"/>
</dbReference>
<dbReference type="InterPro" id="IPR001647">
    <property type="entry name" value="HTH_TetR"/>
</dbReference>
<keyword evidence="4" id="KW-0804">Transcription</keyword>
<gene>
    <name evidence="7" type="ORF">JJ685_10935</name>
</gene>
<dbReference type="AlphaFoldDB" id="A0A937CSM9"/>
<sequence>MHDWALSTSQEHRGRLLRGMATAVAAKGYGDTTIADIVREASVSRRTFYEHFHDKAECLVALYEAASRNALGVLREAIDPSQDWEQQVEHAIGAYLQCLASNPVLMRTLFVEILGLGPDGLEARRTMNREIAGFLIQMVGAGRATQPAISYEIATAVIGGIHELVLQAIEDGKVDELPQLTATATQFLKAVTRP</sequence>
<feature type="domain" description="HTH tetR-type" evidence="6">
    <location>
        <begin position="10"/>
        <end position="70"/>
    </location>
</feature>
<evidence type="ECO:0000256" key="4">
    <source>
        <dbReference type="ARBA" id="ARBA00023163"/>
    </source>
</evidence>
<protein>
    <submittedName>
        <fullName evidence="7">TetR/AcrR family transcriptional regulator</fullName>
    </submittedName>
</protein>
<evidence type="ECO:0000259" key="6">
    <source>
        <dbReference type="PROSITE" id="PS50977"/>
    </source>
</evidence>
<dbReference type="PANTHER" id="PTHR30055">
    <property type="entry name" value="HTH-TYPE TRANSCRIPTIONAL REGULATOR RUTR"/>
    <property type="match status" value="1"/>
</dbReference>
<dbReference type="GO" id="GO:0000976">
    <property type="term" value="F:transcription cis-regulatory region binding"/>
    <property type="evidence" value="ECO:0007669"/>
    <property type="project" value="TreeGrafter"/>
</dbReference>
<keyword evidence="3 5" id="KW-0238">DNA-binding</keyword>
<proteinExistence type="predicted"/>
<name>A0A937CSM9_9BURK</name>
<organism evidence="7 8">
    <name type="scientific">Ramlibacter monticola</name>
    <dbReference type="NCBI Taxonomy" id="1926872"/>
    <lineage>
        <taxon>Bacteria</taxon>
        <taxon>Pseudomonadati</taxon>
        <taxon>Pseudomonadota</taxon>
        <taxon>Betaproteobacteria</taxon>
        <taxon>Burkholderiales</taxon>
        <taxon>Comamonadaceae</taxon>
        <taxon>Ramlibacter</taxon>
    </lineage>
</organism>
<evidence type="ECO:0000313" key="7">
    <source>
        <dbReference type="EMBL" id="MBL0391650.1"/>
    </source>
</evidence>
<evidence type="ECO:0000256" key="1">
    <source>
        <dbReference type="ARBA" id="ARBA00022491"/>
    </source>
</evidence>
<feature type="DNA-binding region" description="H-T-H motif" evidence="5">
    <location>
        <begin position="33"/>
        <end position="52"/>
    </location>
</feature>
<dbReference type="GO" id="GO:0003700">
    <property type="term" value="F:DNA-binding transcription factor activity"/>
    <property type="evidence" value="ECO:0007669"/>
    <property type="project" value="TreeGrafter"/>
</dbReference>
<evidence type="ECO:0000256" key="5">
    <source>
        <dbReference type="PROSITE-ProRule" id="PRU00335"/>
    </source>
</evidence>
<dbReference type="InterPro" id="IPR009057">
    <property type="entry name" value="Homeodomain-like_sf"/>
</dbReference>
<keyword evidence="2" id="KW-0805">Transcription regulation</keyword>
<evidence type="ECO:0000313" key="8">
    <source>
        <dbReference type="Proteomes" id="UP000599109"/>
    </source>
</evidence>
<dbReference type="Gene3D" id="1.10.357.10">
    <property type="entry name" value="Tetracycline Repressor, domain 2"/>
    <property type="match status" value="1"/>
</dbReference>
<accession>A0A937CSM9</accession>
<evidence type="ECO:0000256" key="3">
    <source>
        <dbReference type="ARBA" id="ARBA00023125"/>
    </source>
</evidence>
<dbReference type="Pfam" id="PF00440">
    <property type="entry name" value="TetR_N"/>
    <property type="match status" value="1"/>
</dbReference>
<dbReference type="EMBL" id="JAEQNE010000002">
    <property type="protein sequence ID" value="MBL0391650.1"/>
    <property type="molecule type" value="Genomic_DNA"/>
</dbReference>
<dbReference type="PROSITE" id="PS50977">
    <property type="entry name" value="HTH_TETR_2"/>
    <property type="match status" value="1"/>
</dbReference>
<dbReference type="InterPro" id="IPR050109">
    <property type="entry name" value="HTH-type_TetR-like_transc_reg"/>
</dbReference>
<keyword evidence="1" id="KW-0678">Repressor</keyword>
<dbReference type="PROSITE" id="PS01081">
    <property type="entry name" value="HTH_TETR_1"/>
    <property type="match status" value="1"/>
</dbReference>
<comment type="caution">
    <text evidence="7">The sequence shown here is derived from an EMBL/GenBank/DDBJ whole genome shotgun (WGS) entry which is preliminary data.</text>
</comment>
<evidence type="ECO:0000256" key="2">
    <source>
        <dbReference type="ARBA" id="ARBA00023015"/>
    </source>
</evidence>
<keyword evidence="8" id="KW-1185">Reference proteome</keyword>
<dbReference type="RefSeq" id="WP_201674263.1">
    <property type="nucleotide sequence ID" value="NZ_JAEQNE010000002.1"/>
</dbReference>
<dbReference type="SUPFAM" id="SSF46689">
    <property type="entry name" value="Homeodomain-like"/>
    <property type="match status" value="1"/>
</dbReference>
<dbReference type="InterPro" id="IPR023772">
    <property type="entry name" value="DNA-bd_HTH_TetR-type_CS"/>
</dbReference>
<reference evidence="7 8" key="1">
    <citation type="journal article" date="2017" name="Int. J. Syst. Evol. Microbiol.">
        <title>Ramlibacter monticola sp. nov., isolated from forest soil.</title>
        <authorList>
            <person name="Chaudhary D.K."/>
            <person name="Kim J."/>
        </authorList>
    </citation>
    <scope>NUCLEOTIDE SEQUENCE [LARGE SCALE GENOMIC DNA]</scope>
    <source>
        <strain evidence="7 8">KACC 19175</strain>
    </source>
</reference>